<keyword evidence="1" id="KW-1003">Cell membrane</keyword>
<dbReference type="AlphaFoldDB" id="A0A3B0Y2E6"/>
<keyword evidence="5 6" id="KW-0472">Membrane</keyword>
<dbReference type="PROSITE" id="PS01311">
    <property type="entry name" value="LGT"/>
    <property type="match status" value="1"/>
</dbReference>
<dbReference type="NCBIfam" id="TIGR00544">
    <property type="entry name" value="lgt"/>
    <property type="match status" value="1"/>
</dbReference>
<sequence>MIIYPQIDPVALDIGFAKVHWYGLMYLFAFISAWALGNYRAKAVDSSWNKDQVSDVIFYGALGVVLGGRIGYIVFYNFDKFIENPAIIIRIWEGGMSFHGGMLGVFLALYLFGRKTNRTFFQVSDFIAPMVPLGLGFGRLGNFINKELWGRPVDTAIPWAMDYGDHIARHPSSLYQALSEGLLLFIILFVYSRKPRPTMAVSGVFMMAYGSFRFITEFYRTPDAHLGFVMFDWMTKGQQLSVPMIIFGATILMFAYKKSTITK</sequence>
<keyword evidence="3 6" id="KW-0812">Transmembrane</keyword>
<feature type="transmembrane region" description="Helical" evidence="6">
    <location>
        <begin position="19"/>
        <end position="36"/>
    </location>
</feature>
<dbReference type="GO" id="GO:0005886">
    <property type="term" value="C:plasma membrane"/>
    <property type="evidence" value="ECO:0007669"/>
    <property type="project" value="InterPro"/>
</dbReference>
<name>A0A3B0Y2E6_9ZZZZ</name>
<dbReference type="PANTHER" id="PTHR30589">
    <property type="entry name" value="PROLIPOPROTEIN DIACYLGLYCERYL TRANSFERASE"/>
    <property type="match status" value="1"/>
</dbReference>
<feature type="transmembrane region" description="Helical" evidence="6">
    <location>
        <begin position="87"/>
        <end position="112"/>
    </location>
</feature>
<keyword evidence="4 6" id="KW-1133">Transmembrane helix</keyword>
<gene>
    <name evidence="7" type="ORF">MNBD_GAMMA09-3802</name>
</gene>
<evidence type="ECO:0000256" key="6">
    <source>
        <dbReference type="SAM" id="Phobius"/>
    </source>
</evidence>
<dbReference type="Pfam" id="PF01790">
    <property type="entry name" value="LGT"/>
    <property type="match status" value="1"/>
</dbReference>
<evidence type="ECO:0000256" key="4">
    <source>
        <dbReference type="ARBA" id="ARBA00022989"/>
    </source>
</evidence>
<keyword evidence="2 7" id="KW-0808">Transferase</keyword>
<keyword evidence="7" id="KW-0449">Lipoprotein</keyword>
<evidence type="ECO:0000256" key="2">
    <source>
        <dbReference type="ARBA" id="ARBA00022679"/>
    </source>
</evidence>
<dbReference type="GO" id="GO:0008961">
    <property type="term" value="F:phosphatidylglycerol-prolipoprotein diacylglyceryl transferase activity"/>
    <property type="evidence" value="ECO:0007669"/>
    <property type="project" value="InterPro"/>
</dbReference>
<accession>A0A3B0Y2E6</accession>
<evidence type="ECO:0000256" key="5">
    <source>
        <dbReference type="ARBA" id="ARBA00023136"/>
    </source>
</evidence>
<evidence type="ECO:0000256" key="3">
    <source>
        <dbReference type="ARBA" id="ARBA00022692"/>
    </source>
</evidence>
<reference evidence="7" key="1">
    <citation type="submission" date="2018-06" db="EMBL/GenBank/DDBJ databases">
        <authorList>
            <person name="Zhirakovskaya E."/>
        </authorList>
    </citation>
    <scope>NUCLEOTIDE SEQUENCE</scope>
</reference>
<organism evidence="7">
    <name type="scientific">hydrothermal vent metagenome</name>
    <dbReference type="NCBI Taxonomy" id="652676"/>
    <lineage>
        <taxon>unclassified sequences</taxon>
        <taxon>metagenomes</taxon>
        <taxon>ecological metagenomes</taxon>
    </lineage>
</organism>
<dbReference type="HAMAP" id="MF_01147">
    <property type="entry name" value="Lgt"/>
    <property type="match status" value="1"/>
</dbReference>
<feature type="transmembrane region" description="Helical" evidence="6">
    <location>
        <begin position="56"/>
        <end position="75"/>
    </location>
</feature>
<dbReference type="EMBL" id="UOFI01000023">
    <property type="protein sequence ID" value="VAW62624.1"/>
    <property type="molecule type" value="Genomic_DNA"/>
</dbReference>
<evidence type="ECO:0000256" key="1">
    <source>
        <dbReference type="ARBA" id="ARBA00022475"/>
    </source>
</evidence>
<dbReference type="GO" id="GO:0042158">
    <property type="term" value="P:lipoprotein biosynthetic process"/>
    <property type="evidence" value="ECO:0007669"/>
    <property type="project" value="InterPro"/>
</dbReference>
<dbReference type="InterPro" id="IPR001640">
    <property type="entry name" value="Lgt"/>
</dbReference>
<feature type="transmembrane region" description="Helical" evidence="6">
    <location>
        <begin position="173"/>
        <end position="191"/>
    </location>
</feature>
<feature type="transmembrane region" description="Helical" evidence="6">
    <location>
        <begin position="239"/>
        <end position="256"/>
    </location>
</feature>
<evidence type="ECO:0000313" key="7">
    <source>
        <dbReference type="EMBL" id="VAW62624.1"/>
    </source>
</evidence>
<dbReference type="PANTHER" id="PTHR30589:SF0">
    <property type="entry name" value="PHOSPHATIDYLGLYCEROL--PROLIPOPROTEIN DIACYLGLYCERYL TRANSFERASE"/>
    <property type="match status" value="1"/>
</dbReference>
<feature type="transmembrane region" description="Helical" evidence="6">
    <location>
        <begin position="198"/>
        <end position="219"/>
    </location>
</feature>
<protein>
    <submittedName>
        <fullName evidence="7">Prolipoprotein diacylglyceryl transferase</fullName>
    </submittedName>
</protein>
<proteinExistence type="inferred from homology"/>